<dbReference type="Proteomes" id="UP001595818">
    <property type="component" value="Unassembled WGS sequence"/>
</dbReference>
<sequence length="187" mass="21138">MLAFALGFDAYAQTEAEVFTAKNTVFVEARWNAERDAAGYGRILHQKGRFKLSGSAGFSMWYYDRTSPSLRSTHWLPVVPLEVSALWGKSKHHLEIGTGIMPYLEPVPRLDPETSRRISDKLILSAELPIRVGYRYQKPEGGFFFRIGYVPAFHFSGDTGRRVSSPQNFGRINSLPIFVRLSLGMSF</sequence>
<comment type="caution">
    <text evidence="1">The sequence shown here is derived from an EMBL/GenBank/DDBJ whole genome shotgun (WGS) entry which is preliminary data.</text>
</comment>
<protein>
    <recommendedName>
        <fullName evidence="3">Outer membrane protein beta-barrel domain-containing protein</fullName>
    </recommendedName>
</protein>
<evidence type="ECO:0000313" key="1">
    <source>
        <dbReference type="EMBL" id="MFC4872559.1"/>
    </source>
</evidence>
<organism evidence="1 2">
    <name type="scientific">Negadavirga shengliensis</name>
    <dbReference type="NCBI Taxonomy" id="1389218"/>
    <lineage>
        <taxon>Bacteria</taxon>
        <taxon>Pseudomonadati</taxon>
        <taxon>Bacteroidota</taxon>
        <taxon>Cytophagia</taxon>
        <taxon>Cytophagales</taxon>
        <taxon>Cyclobacteriaceae</taxon>
        <taxon>Negadavirga</taxon>
    </lineage>
</organism>
<reference evidence="2" key="1">
    <citation type="journal article" date="2019" name="Int. J. Syst. Evol. Microbiol.">
        <title>The Global Catalogue of Microorganisms (GCM) 10K type strain sequencing project: providing services to taxonomists for standard genome sequencing and annotation.</title>
        <authorList>
            <consortium name="The Broad Institute Genomics Platform"/>
            <consortium name="The Broad Institute Genome Sequencing Center for Infectious Disease"/>
            <person name="Wu L."/>
            <person name="Ma J."/>
        </authorList>
    </citation>
    <scope>NUCLEOTIDE SEQUENCE [LARGE SCALE GENOMIC DNA]</scope>
    <source>
        <strain evidence="2">CGMCC 4.7466</strain>
    </source>
</reference>
<gene>
    <name evidence="1" type="ORF">ACFPFU_12760</name>
</gene>
<dbReference type="EMBL" id="JBHSJJ010000006">
    <property type="protein sequence ID" value="MFC4872559.1"/>
    <property type="molecule type" value="Genomic_DNA"/>
</dbReference>
<dbReference type="RefSeq" id="WP_377065052.1">
    <property type="nucleotide sequence ID" value="NZ_JBHSJJ010000006.1"/>
</dbReference>
<keyword evidence="2" id="KW-1185">Reference proteome</keyword>
<evidence type="ECO:0008006" key="3">
    <source>
        <dbReference type="Google" id="ProtNLM"/>
    </source>
</evidence>
<evidence type="ECO:0000313" key="2">
    <source>
        <dbReference type="Proteomes" id="UP001595818"/>
    </source>
</evidence>
<name>A0ABV9T283_9BACT</name>
<proteinExistence type="predicted"/>
<accession>A0ABV9T283</accession>